<accession>A0A9W8TBF2</accession>
<dbReference type="AlphaFoldDB" id="A0A9W8TBF2"/>
<dbReference type="Pfam" id="PF24539">
    <property type="entry name" value="DUF7600"/>
    <property type="match status" value="1"/>
</dbReference>
<keyword evidence="3" id="KW-1185">Reference proteome</keyword>
<dbReference type="OrthoDB" id="5273847at2759"/>
<comment type="caution">
    <text evidence="2">The sequence shown here is derived from an EMBL/GenBank/DDBJ whole genome shotgun (WGS) entry which is preliminary data.</text>
</comment>
<dbReference type="InterPro" id="IPR056021">
    <property type="entry name" value="DUF7600"/>
</dbReference>
<proteinExistence type="predicted"/>
<sequence>MKFLAPVTPALVNRKRIWSLALRLEELMAQVSGISCQGCPVRSYYEPAGEADTLEWHTASRGIRGPTASFSVGCRPLRARVVFFEAALEVKDIWVSFVSINGNSFVSGLRFVRDDGHGTSLGYIHPGNEVKIQFSHDRKSDPYFISGWRLAIDRFGFRAIAVVTDEGTISLWTGEPEQSPKWCLDGPGERISVAKAEFDAFKLVSLSRGATPNASGDQRLSWRARCLWSPDVPPDHVYFNGTYDDFPSKSFQSLPVTLSTIMIGGPYGDDLSQLIEIVVHIFDVDKLMGFEFFYTDPSKNQSIGRLGPYGDDTQWRTKAPSDDFRLSMAIAGPEGERIQGVGVSTRQGGICGLKVCFPALVTCS</sequence>
<dbReference type="Proteomes" id="UP001140502">
    <property type="component" value="Unassembled WGS sequence"/>
</dbReference>
<evidence type="ECO:0000259" key="1">
    <source>
        <dbReference type="Pfam" id="PF24539"/>
    </source>
</evidence>
<gene>
    <name evidence="2" type="ORF">N0V84_010912</name>
</gene>
<evidence type="ECO:0000313" key="2">
    <source>
        <dbReference type="EMBL" id="KAJ4310577.1"/>
    </source>
</evidence>
<reference evidence="2" key="1">
    <citation type="submission" date="2022-10" db="EMBL/GenBank/DDBJ databases">
        <title>Tapping the CABI collections for fungal endophytes: first genome assemblies for Collariella, Neodidymelliopsis, Ascochyta clinopodiicola, Didymella pomorum, Didymosphaeria variabile, Neocosmospora piperis and Neocucurbitaria cava.</title>
        <authorList>
            <person name="Hill R."/>
        </authorList>
    </citation>
    <scope>NUCLEOTIDE SEQUENCE</scope>
    <source>
        <strain evidence="2">IMI 366586</strain>
    </source>
</reference>
<feature type="domain" description="DUF7600" evidence="1">
    <location>
        <begin position="41"/>
        <end position="212"/>
    </location>
</feature>
<dbReference type="EMBL" id="JAPEUR010000371">
    <property type="protein sequence ID" value="KAJ4310577.1"/>
    <property type="molecule type" value="Genomic_DNA"/>
</dbReference>
<protein>
    <recommendedName>
        <fullName evidence="1">DUF7600 domain-containing protein</fullName>
    </recommendedName>
</protein>
<name>A0A9W8TBF2_9HYPO</name>
<organism evidence="2 3">
    <name type="scientific">Fusarium piperis</name>
    <dbReference type="NCBI Taxonomy" id="1435070"/>
    <lineage>
        <taxon>Eukaryota</taxon>
        <taxon>Fungi</taxon>
        <taxon>Dikarya</taxon>
        <taxon>Ascomycota</taxon>
        <taxon>Pezizomycotina</taxon>
        <taxon>Sordariomycetes</taxon>
        <taxon>Hypocreomycetidae</taxon>
        <taxon>Hypocreales</taxon>
        <taxon>Nectriaceae</taxon>
        <taxon>Fusarium</taxon>
        <taxon>Fusarium solani species complex</taxon>
    </lineage>
</organism>
<evidence type="ECO:0000313" key="3">
    <source>
        <dbReference type="Proteomes" id="UP001140502"/>
    </source>
</evidence>